<sequence length="272" mass="31326">CPTFLIRRRWQQLKKMTKIYIDDSVHKRGKFVISGIIVTNENIENKISESLKSNGFDPENSEFKSGLSYRKYPKMLDVRNDLKNIISSVCKIGLVVLPIAERPNIGIETFKGLKQIIESNEFGKDIEIYVDQNYFRNVDTGIEYAKEIGLEIYELNLELDSKKFKGIQLADLVAHSCSTMLLEQLKIIDKKVKAGDNSGYEPDLEIELGFELWAGIRYNLLGEIDMERFETGDGFPMKMTEPYGLYISEFCDNELKKNAKERFGEIYMGCIH</sequence>
<dbReference type="EMBL" id="ARZX01000057">
    <property type="protein sequence ID" value="EWH09591.1"/>
    <property type="molecule type" value="Genomic_DNA"/>
</dbReference>
<evidence type="ECO:0008006" key="3">
    <source>
        <dbReference type="Google" id="ProtNLM"/>
    </source>
</evidence>
<name>A0ABP3B297_9FLAO</name>
<comment type="caution">
    <text evidence="1">The sequence shown here is derived from an EMBL/GenBank/DDBJ whole genome shotgun (WGS) entry which is preliminary data.</text>
</comment>
<dbReference type="Pfam" id="PF12686">
    <property type="entry name" value="DUF3800"/>
    <property type="match status" value="1"/>
</dbReference>
<evidence type="ECO:0000313" key="1">
    <source>
        <dbReference type="EMBL" id="EWH09591.1"/>
    </source>
</evidence>
<dbReference type="Proteomes" id="UP000019275">
    <property type="component" value="Unassembled WGS sequence"/>
</dbReference>
<reference evidence="1 2" key="1">
    <citation type="journal article" date="2014" name="Genome Announc.">
        <title>Draft Genome Sequence of the Carrageenan-Degrading Bacterium Cellulophaga sp. Strain KL-A, Isolated from Decaying Marine Algae.</title>
        <authorList>
            <person name="Shan D."/>
            <person name="Ying J."/>
            <person name="Li X."/>
            <person name="Gao Z."/>
            <person name="Wei G."/>
            <person name="Shao Z."/>
        </authorList>
    </citation>
    <scope>NUCLEOTIDE SEQUENCE [LARGE SCALE GENOMIC DNA]</scope>
    <source>
        <strain evidence="1 2">KL-A</strain>
    </source>
</reference>
<feature type="non-terminal residue" evidence="1">
    <location>
        <position position="1"/>
    </location>
</feature>
<gene>
    <name evidence="1" type="ORF">KLA_17214</name>
</gene>
<dbReference type="InterPro" id="IPR024524">
    <property type="entry name" value="DUF3800"/>
</dbReference>
<keyword evidence="2" id="KW-1185">Reference proteome</keyword>
<proteinExistence type="predicted"/>
<protein>
    <recommendedName>
        <fullName evidence="3">DUF3800 domain-containing protein</fullName>
    </recommendedName>
</protein>
<organism evidence="1 2">
    <name type="scientific">Cellulophaga geojensis KL-A</name>
    <dbReference type="NCBI Taxonomy" id="1328323"/>
    <lineage>
        <taxon>Bacteria</taxon>
        <taxon>Pseudomonadati</taxon>
        <taxon>Bacteroidota</taxon>
        <taxon>Flavobacteriia</taxon>
        <taxon>Flavobacteriales</taxon>
        <taxon>Flavobacteriaceae</taxon>
        <taxon>Cellulophaga</taxon>
    </lineage>
</organism>
<accession>A0ABP3B297</accession>
<evidence type="ECO:0000313" key="2">
    <source>
        <dbReference type="Proteomes" id="UP000019275"/>
    </source>
</evidence>